<dbReference type="SUPFAM" id="SSF46934">
    <property type="entry name" value="UBA-like"/>
    <property type="match status" value="1"/>
</dbReference>
<evidence type="ECO:0000259" key="6">
    <source>
        <dbReference type="PROSITE" id="PS50030"/>
    </source>
</evidence>
<dbReference type="InterPro" id="IPR035952">
    <property type="entry name" value="Rhomboid-like_sf"/>
</dbReference>
<name>A0AAN9W0X7_9ORTH</name>
<evidence type="ECO:0000256" key="1">
    <source>
        <dbReference type="ARBA" id="ARBA00004141"/>
    </source>
</evidence>
<dbReference type="GO" id="GO:0016020">
    <property type="term" value="C:membrane"/>
    <property type="evidence" value="ECO:0007669"/>
    <property type="project" value="UniProtKB-SubCell"/>
</dbReference>
<dbReference type="Proteomes" id="UP001378592">
    <property type="component" value="Unassembled WGS sequence"/>
</dbReference>
<dbReference type="Pfam" id="PF00627">
    <property type="entry name" value="UBA"/>
    <property type="match status" value="1"/>
</dbReference>
<evidence type="ECO:0000313" key="7">
    <source>
        <dbReference type="EMBL" id="KAK7872456.1"/>
    </source>
</evidence>
<feature type="transmembrane region" description="Helical" evidence="5">
    <location>
        <begin position="22"/>
        <end position="41"/>
    </location>
</feature>
<dbReference type="EMBL" id="JAZDUA010000024">
    <property type="protein sequence ID" value="KAK7872456.1"/>
    <property type="molecule type" value="Genomic_DNA"/>
</dbReference>
<keyword evidence="3 5" id="KW-1133">Transmembrane helix</keyword>
<comment type="caution">
    <text evidence="7">The sequence shown here is derived from an EMBL/GenBank/DDBJ whole genome shotgun (WGS) entry which is preliminary data.</text>
</comment>
<dbReference type="InterPro" id="IPR041928">
    <property type="entry name" value="UBA_UBAC2"/>
</dbReference>
<comment type="subcellular location">
    <subcellularLocation>
        <location evidence="1">Membrane</location>
        <topology evidence="1">Multi-pass membrane protein</topology>
    </subcellularLocation>
</comment>
<dbReference type="Gene3D" id="1.20.1540.10">
    <property type="entry name" value="Rhomboid-like"/>
    <property type="match status" value="1"/>
</dbReference>
<proteinExistence type="predicted"/>
<reference evidence="7 8" key="1">
    <citation type="submission" date="2024-03" db="EMBL/GenBank/DDBJ databases">
        <title>The genome assembly and annotation of the cricket Gryllus longicercus Weissman &amp; Gray.</title>
        <authorList>
            <person name="Szrajer S."/>
            <person name="Gray D."/>
            <person name="Ylla G."/>
        </authorList>
    </citation>
    <scope>NUCLEOTIDE SEQUENCE [LARGE SCALE GENOMIC DNA]</scope>
    <source>
        <strain evidence="7">DAG 2021-001</strain>
        <tissue evidence="7">Whole body minus gut</tissue>
    </source>
</reference>
<evidence type="ECO:0000313" key="8">
    <source>
        <dbReference type="Proteomes" id="UP001378592"/>
    </source>
</evidence>
<dbReference type="SUPFAM" id="SSF144091">
    <property type="entry name" value="Rhomboid-like"/>
    <property type="match status" value="1"/>
</dbReference>
<dbReference type="PANTHER" id="PTHR43066:SF21">
    <property type="entry name" value="UBIQUITIN-ASSOCIATED DOMAIN-CONTAINING PROTEIN 2"/>
    <property type="match status" value="1"/>
</dbReference>
<sequence>MAAILSQYSTTGFYKAPVSKGLMGSMFLTYTALNMPLLAHMRKYLSCKLPDIFSNGEVWRLLTSRIMFLDTKDLVCGALLIYYFRVFERRYGSHKFASYLLATCTVATILETVAIISLQYVDIDVHNGGYLPPGPYGLIFPLFVSYFFDIPRVAQTHFLGIPVTGKTLTYLLGLQVCSTSMATAISGVCGIIAGLIYRHNILHIRRWLVVPKWLANISSISIGWLLRSGVPQEGAIGATLEIQRAQQLELLEQQMLLNRARETRRQQGQGFAETLVGPDNYWPNDNGMFFGGFLRNRRHNVGMPEENGVQPSEEQVQTLMEMGFDRARVLSALRNSNNDIHSATNLLLHES</sequence>
<evidence type="ECO:0000256" key="3">
    <source>
        <dbReference type="ARBA" id="ARBA00022989"/>
    </source>
</evidence>
<dbReference type="InterPro" id="IPR022764">
    <property type="entry name" value="Peptidase_S54_rhomboid_dom"/>
</dbReference>
<protein>
    <recommendedName>
        <fullName evidence="6">UBA domain-containing protein</fullName>
    </recommendedName>
</protein>
<dbReference type="PANTHER" id="PTHR43066">
    <property type="entry name" value="RHOMBOID-RELATED PROTEIN"/>
    <property type="match status" value="1"/>
</dbReference>
<dbReference type="CDD" id="cd14305">
    <property type="entry name" value="UBA_UBAC2"/>
    <property type="match status" value="1"/>
</dbReference>
<keyword evidence="2 5" id="KW-0812">Transmembrane</keyword>
<dbReference type="Gene3D" id="1.10.8.10">
    <property type="entry name" value="DNA helicase RuvA subunit, C-terminal domain"/>
    <property type="match status" value="1"/>
</dbReference>
<keyword evidence="4 5" id="KW-0472">Membrane</keyword>
<dbReference type="InterPro" id="IPR009060">
    <property type="entry name" value="UBA-like_sf"/>
</dbReference>
<evidence type="ECO:0000256" key="5">
    <source>
        <dbReference type="SAM" id="Phobius"/>
    </source>
</evidence>
<keyword evidence="8" id="KW-1185">Reference proteome</keyword>
<dbReference type="InterPro" id="IPR015940">
    <property type="entry name" value="UBA"/>
</dbReference>
<accession>A0AAN9W0X7</accession>
<evidence type="ECO:0000256" key="4">
    <source>
        <dbReference type="ARBA" id="ARBA00023136"/>
    </source>
</evidence>
<dbReference type="SMART" id="SM00165">
    <property type="entry name" value="UBA"/>
    <property type="match status" value="1"/>
</dbReference>
<gene>
    <name evidence="7" type="ORF">R5R35_014251</name>
</gene>
<evidence type="ECO:0000256" key="2">
    <source>
        <dbReference type="ARBA" id="ARBA00022692"/>
    </source>
</evidence>
<feature type="transmembrane region" description="Helical" evidence="5">
    <location>
        <begin position="168"/>
        <end position="197"/>
    </location>
</feature>
<feature type="transmembrane region" description="Helical" evidence="5">
    <location>
        <begin position="62"/>
        <end position="84"/>
    </location>
</feature>
<feature type="transmembrane region" description="Helical" evidence="5">
    <location>
        <begin position="96"/>
        <end position="118"/>
    </location>
</feature>
<dbReference type="PROSITE" id="PS50030">
    <property type="entry name" value="UBA"/>
    <property type="match status" value="1"/>
</dbReference>
<dbReference type="Pfam" id="PF01694">
    <property type="entry name" value="Rhomboid"/>
    <property type="match status" value="1"/>
</dbReference>
<feature type="transmembrane region" description="Helical" evidence="5">
    <location>
        <begin position="130"/>
        <end position="148"/>
    </location>
</feature>
<feature type="domain" description="UBA" evidence="6">
    <location>
        <begin position="310"/>
        <end position="350"/>
    </location>
</feature>
<organism evidence="7 8">
    <name type="scientific">Gryllus longicercus</name>
    <dbReference type="NCBI Taxonomy" id="2509291"/>
    <lineage>
        <taxon>Eukaryota</taxon>
        <taxon>Metazoa</taxon>
        <taxon>Ecdysozoa</taxon>
        <taxon>Arthropoda</taxon>
        <taxon>Hexapoda</taxon>
        <taxon>Insecta</taxon>
        <taxon>Pterygota</taxon>
        <taxon>Neoptera</taxon>
        <taxon>Polyneoptera</taxon>
        <taxon>Orthoptera</taxon>
        <taxon>Ensifera</taxon>
        <taxon>Gryllidea</taxon>
        <taxon>Grylloidea</taxon>
        <taxon>Gryllidae</taxon>
        <taxon>Gryllinae</taxon>
        <taxon>Gryllus</taxon>
    </lineage>
</organism>
<dbReference type="GO" id="GO:0004252">
    <property type="term" value="F:serine-type endopeptidase activity"/>
    <property type="evidence" value="ECO:0007669"/>
    <property type="project" value="InterPro"/>
</dbReference>
<dbReference type="AlphaFoldDB" id="A0AAN9W0X7"/>